<comment type="similarity">
    <text evidence="1">Belongs to the short-chain dehydrogenases/reductases (SDR) family.</text>
</comment>
<reference evidence="4 5" key="1">
    <citation type="submission" date="2020-06" db="EMBL/GenBank/DDBJ databases">
        <title>The endosymbiont of the kinetoplastid Bodo saltans is a Paracaedibacter-like alpha-proteobacterium possessing a putative toxin-antitoxin system.</title>
        <authorList>
            <person name="Midha S."/>
            <person name="Rigden D.J."/>
            <person name="Siozios S."/>
            <person name="Hurst G.D.D."/>
            <person name="Jackson A.P."/>
        </authorList>
    </citation>
    <scope>NUCLEOTIDE SEQUENCE [LARGE SCALE GENOMIC DNA]</scope>
    <source>
        <strain evidence="4">Lake Konstanz</strain>
    </source>
</reference>
<dbReference type="GO" id="GO:0018454">
    <property type="term" value="F:acetoacetyl-CoA reductase activity"/>
    <property type="evidence" value="ECO:0007669"/>
    <property type="project" value="UniProtKB-EC"/>
</dbReference>
<dbReference type="RefSeq" id="WP_350331975.1">
    <property type="nucleotide sequence ID" value="NZ_CP054719.1"/>
</dbReference>
<dbReference type="InterPro" id="IPR020904">
    <property type="entry name" value="Sc_DH/Rdtase_CS"/>
</dbReference>
<dbReference type="FunFam" id="3.40.50.720:FF:000173">
    <property type="entry name" value="3-oxoacyl-[acyl-carrier protein] reductase"/>
    <property type="match status" value="1"/>
</dbReference>
<dbReference type="Proteomes" id="UP000594001">
    <property type="component" value="Chromosome"/>
</dbReference>
<dbReference type="InterPro" id="IPR036291">
    <property type="entry name" value="NAD(P)-bd_dom_sf"/>
</dbReference>
<gene>
    <name evidence="4" type="primary">phaB</name>
    <name evidence="4" type="ORF">CPBP_01222</name>
</gene>
<evidence type="ECO:0000256" key="1">
    <source>
        <dbReference type="ARBA" id="ARBA00006484"/>
    </source>
</evidence>
<keyword evidence="2 4" id="KW-0560">Oxidoreductase</keyword>
<keyword evidence="5" id="KW-1185">Reference proteome</keyword>
<dbReference type="InterPro" id="IPR057326">
    <property type="entry name" value="KR_dom"/>
</dbReference>
<dbReference type="InterPro" id="IPR011283">
    <property type="entry name" value="Acetoacetyl-CoA_reductase"/>
</dbReference>
<dbReference type="Pfam" id="PF13561">
    <property type="entry name" value="adh_short_C2"/>
    <property type="match status" value="1"/>
</dbReference>
<dbReference type="PANTHER" id="PTHR42879">
    <property type="entry name" value="3-OXOACYL-(ACYL-CARRIER-PROTEIN) REDUCTASE"/>
    <property type="match status" value="1"/>
</dbReference>
<evidence type="ECO:0000259" key="3">
    <source>
        <dbReference type="SMART" id="SM00822"/>
    </source>
</evidence>
<dbReference type="Gene3D" id="3.40.50.720">
    <property type="entry name" value="NAD(P)-binding Rossmann-like Domain"/>
    <property type="match status" value="1"/>
</dbReference>
<dbReference type="PROSITE" id="PS00061">
    <property type="entry name" value="ADH_SHORT"/>
    <property type="match status" value="1"/>
</dbReference>
<dbReference type="KEGG" id="pbal:CPBP_01222"/>
<dbReference type="EMBL" id="CP054719">
    <property type="protein sequence ID" value="QOL20428.1"/>
    <property type="molecule type" value="Genomic_DNA"/>
</dbReference>
<organism evidence="4 5">
    <name type="scientific">Candidatus Bodocaedibacter vickermanii</name>
    <dbReference type="NCBI Taxonomy" id="2741701"/>
    <lineage>
        <taxon>Bacteria</taxon>
        <taxon>Pseudomonadati</taxon>
        <taxon>Pseudomonadota</taxon>
        <taxon>Alphaproteobacteria</taxon>
        <taxon>Holosporales</taxon>
        <taxon>Candidatus Paracaedibacteraceae</taxon>
        <taxon>Candidatus Bodocaedibacter</taxon>
    </lineage>
</organism>
<dbReference type="NCBIfam" id="NF009466">
    <property type="entry name" value="PRK12826.1-2"/>
    <property type="match status" value="1"/>
</dbReference>
<dbReference type="PANTHER" id="PTHR42879:SF2">
    <property type="entry name" value="3-OXOACYL-[ACYL-CARRIER-PROTEIN] REDUCTASE FABG"/>
    <property type="match status" value="1"/>
</dbReference>
<dbReference type="NCBIfam" id="TIGR01829">
    <property type="entry name" value="AcAcCoA_reduct"/>
    <property type="match status" value="1"/>
</dbReference>
<dbReference type="InterPro" id="IPR050259">
    <property type="entry name" value="SDR"/>
</dbReference>
<dbReference type="SUPFAM" id="SSF51735">
    <property type="entry name" value="NAD(P)-binding Rossmann-fold domains"/>
    <property type="match status" value="1"/>
</dbReference>
<dbReference type="AlphaFoldDB" id="A0A7L9RVQ1"/>
<accession>A0A7L9RVQ1</accession>
<evidence type="ECO:0000313" key="4">
    <source>
        <dbReference type="EMBL" id="QOL20428.1"/>
    </source>
</evidence>
<name>A0A7L9RVQ1_9PROT</name>
<proteinExistence type="inferred from homology"/>
<dbReference type="EC" id="1.1.1.36" evidence="4"/>
<dbReference type="InterPro" id="IPR002347">
    <property type="entry name" value="SDR_fam"/>
</dbReference>
<dbReference type="PRINTS" id="PR00081">
    <property type="entry name" value="GDHRDH"/>
</dbReference>
<sequence length="240" mass="25672">MSKIAVVTGGVRGIGRGISIGLKQAGYTVIATYQSNDAFAKELHTDFGIDILKFDVSDFNSCEMAINTIKNRYGSVQVLVNNAGITKDAALHKMSTDQWQAVIRTNLDSVFNMSRLVIEDMRAASFGRIINISSVNAQKGQAGQTNYCASKAGVLGFTKALALETSGKGITVNAIAPGYIDTDMVRAIPEAILDKIISLIPMQRLGTVDEIAKMVQYLASDEAAYITGSTISLNGGQYMS</sequence>
<dbReference type="GO" id="GO:0032787">
    <property type="term" value="P:monocarboxylic acid metabolic process"/>
    <property type="evidence" value="ECO:0007669"/>
    <property type="project" value="UniProtKB-ARBA"/>
</dbReference>
<protein>
    <submittedName>
        <fullName evidence="4">Acetoacetyl-CoA reductase</fullName>
        <ecNumber evidence="4">1.1.1.36</ecNumber>
    </submittedName>
</protein>
<dbReference type="SMART" id="SM00822">
    <property type="entry name" value="PKS_KR"/>
    <property type="match status" value="1"/>
</dbReference>
<dbReference type="GO" id="GO:0042619">
    <property type="term" value="P:poly-hydroxybutyrate biosynthetic process"/>
    <property type="evidence" value="ECO:0007669"/>
    <property type="project" value="InterPro"/>
</dbReference>
<dbReference type="PRINTS" id="PR00080">
    <property type="entry name" value="SDRFAMILY"/>
</dbReference>
<evidence type="ECO:0000313" key="5">
    <source>
        <dbReference type="Proteomes" id="UP000594001"/>
    </source>
</evidence>
<evidence type="ECO:0000256" key="2">
    <source>
        <dbReference type="ARBA" id="ARBA00023002"/>
    </source>
</evidence>
<feature type="domain" description="Ketoreductase" evidence="3">
    <location>
        <begin position="3"/>
        <end position="178"/>
    </location>
</feature>
<dbReference type="GO" id="GO:0005737">
    <property type="term" value="C:cytoplasm"/>
    <property type="evidence" value="ECO:0007669"/>
    <property type="project" value="InterPro"/>
</dbReference>
<dbReference type="NCBIfam" id="NF009464">
    <property type="entry name" value="PRK12824.1"/>
    <property type="match status" value="1"/>
</dbReference>